<reference evidence="3" key="2">
    <citation type="submission" date="2020-07" db="EMBL/GenBank/DDBJ databases">
        <authorList>
            <person name="Pettersson B.M.F."/>
            <person name="Behra P.R.K."/>
            <person name="Ramesh M."/>
            <person name="Das S."/>
            <person name="Dasgupta S."/>
            <person name="Kirsebom L.A."/>
        </authorList>
    </citation>
    <scope>NUCLEOTIDE SEQUENCE</scope>
    <source>
        <strain evidence="3">CCUG 55640</strain>
    </source>
</reference>
<evidence type="ECO:0000256" key="1">
    <source>
        <dbReference type="SAM" id="SignalP"/>
    </source>
</evidence>
<name>A0AA41XN25_9MYCO</name>
<feature type="domain" description="DUF732" evidence="2">
    <location>
        <begin position="33"/>
        <end position="105"/>
    </location>
</feature>
<dbReference type="Proteomes" id="UP001141650">
    <property type="component" value="Unassembled WGS sequence"/>
</dbReference>
<sequence length="124" mass="12990">MNVSPGNLSKVCAVVLSAAALVCAAPASADPTDEAFVTALENYGIHTDGRDTAIAHGHAVCAGLDRGHDAGYLALKLINDTKLNISTRQQAGFFLGASIAAYCPQYRGTLDPSLTWLQPFPPMM</sequence>
<reference evidence="4 5" key="1">
    <citation type="submission" date="2017-02" db="EMBL/GenBank/DDBJ databases">
        <title>The new phylogeny of genus Mycobacterium.</title>
        <authorList>
            <person name="Tortoli E."/>
            <person name="Trovato A."/>
            <person name="Cirillo D.M."/>
        </authorList>
    </citation>
    <scope>NUCLEOTIDE SEQUENCE [LARGE SCALE GENOMIC DNA]</scope>
    <source>
        <strain evidence="4 5">DSM 45230</strain>
    </source>
</reference>
<dbReference type="EMBL" id="JACKVH010000012">
    <property type="protein sequence ID" value="MCV7379123.1"/>
    <property type="molecule type" value="Genomic_DNA"/>
</dbReference>
<dbReference type="EMBL" id="MVHD01000023">
    <property type="protein sequence ID" value="OQZ90062.1"/>
    <property type="molecule type" value="Genomic_DNA"/>
</dbReference>
<evidence type="ECO:0000259" key="2">
    <source>
        <dbReference type="Pfam" id="PF05305"/>
    </source>
</evidence>
<feature type="chain" id="PRO_5041470818" evidence="1">
    <location>
        <begin position="30"/>
        <end position="124"/>
    </location>
</feature>
<comment type="caution">
    <text evidence="3">The sequence shown here is derived from an EMBL/GenBank/DDBJ whole genome shotgun (WGS) entry which is preliminary data.</text>
</comment>
<evidence type="ECO:0000313" key="3">
    <source>
        <dbReference type="EMBL" id="MCV7379123.1"/>
    </source>
</evidence>
<keyword evidence="5" id="KW-1185">Reference proteome</keyword>
<dbReference type="InterPro" id="IPR007969">
    <property type="entry name" value="DUF732"/>
</dbReference>
<proteinExistence type="predicted"/>
<dbReference type="Proteomes" id="UP000192319">
    <property type="component" value="Unassembled WGS sequence"/>
</dbReference>
<evidence type="ECO:0000313" key="5">
    <source>
        <dbReference type="Proteomes" id="UP000192319"/>
    </source>
</evidence>
<reference evidence="3" key="3">
    <citation type="journal article" date="2022" name="BMC Genomics">
        <title>Comparative genome analysis of mycobacteria focusing on tRNA and non-coding RNA.</title>
        <authorList>
            <person name="Behra P.R.K."/>
            <person name="Pettersson B.M.F."/>
            <person name="Ramesh M."/>
            <person name="Das S."/>
            <person name="Dasgupta S."/>
            <person name="Kirsebom L.A."/>
        </authorList>
    </citation>
    <scope>NUCLEOTIDE SEQUENCE</scope>
    <source>
        <strain evidence="3">CCUG 55640</strain>
    </source>
</reference>
<dbReference type="Pfam" id="PF05305">
    <property type="entry name" value="DUF732"/>
    <property type="match status" value="1"/>
</dbReference>
<accession>A0AA41XN25</accession>
<evidence type="ECO:0000313" key="4">
    <source>
        <dbReference type="EMBL" id="OQZ90062.1"/>
    </source>
</evidence>
<dbReference type="AlphaFoldDB" id="A0AA41XN25"/>
<dbReference type="RefSeq" id="WP_083138625.1">
    <property type="nucleotide sequence ID" value="NZ_JACKVH010000012.1"/>
</dbReference>
<keyword evidence="1" id="KW-0732">Signal</keyword>
<organism evidence="3 6">
    <name type="scientific">Mycobacterium alsense</name>
    <dbReference type="NCBI Taxonomy" id="324058"/>
    <lineage>
        <taxon>Bacteria</taxon>
        <taxon>Bacillati</taxon>
        <taxon>Actinomycetota</taxon>
        <taxon>Actinomycetes</taxon>
        <taxon>Mycobacteriales</taxon>
        <taxon>Mycobacteriaceae</taxon>
        <taxon>Mycobacterium</taxon>
    </lineage>
</organism>
<protein>
    <submittedName>
        <fullName evidence="3">DUF732 domain-containing protein</fullName>
    </submittedName>
</protein>
<feature type="signal peptide" evidence="1">
    <location>
        <begin position="1"/>
        <end position="29"/>
    </location>
</feature>
<evidence type="ECO:0000313" key="6">
    <source>
        <dbReference type="Proteomes" id="UP001141650"/>
    </source>
</evidence>
<gene>
    <name evidence="4" type="ORF">BST11_14500</name>
    <name evidence="3" type="ORF">H7K38_10690</name>
</gene>